<evidence type="ECO:0000256" key="4">
    <source>
        <dbReference type="ARBA" id="ARBA00040194"/>
    </source>
</evidence>
<evidence type="ECO:0000259" key="5">
    <source>
        <dbReference type="SMART" id="SM00507"/>
    </source>
</evidence>
<keyword evidence="6" id="KW-0255">Endonuclease</keyword>
<dbReference type="InterPro" id="IPR002711">
    <property type="entry name" value="HNH"/>
</dbReference>
<dbReference type="CDD" id="cd00085">
    <property type="entry name" value="HNHc"/>
    <property type="match status" value="1"/>
</dbReference>
<keyword evidence="7" id="KW-1185">Reference proteome</keyword>
<dbReference type="GO" id="GO:0003676">
    <property type="term" value="F:nucleic acid binding"/>
    <property type="evidence" value="ECO:0007669"/>
    <property type="project" value="InterPro"/>
</dbReference>
<accession>A0A9X3XLR3</accession>
<evidence type="ECO:0000313" key="6">
    <source>
        <dbReference type="EMBL" id="MDC4240856.1"/>
    </source>
</evidence>
<dbReference type="GO" id="GO:0016787">
    <property type="term" value="F:hydrolase activity"/>
    <property type="evidence" value="ECO:0007669"/>
    <property type="project" value="UniProtKB-KW"/>
</dbReference>
<reference evidence="6" key="1">
    <citation type="submission" date="2022-05" db="EMBL/GenBank/DDBJ databases">
        <title>Draft genome sequence of Clostridium tertium strain CP3 isolated from Peru.</title>
        <authorList>
            <person name="Hurtado R."/>
            <person name="Lima L."/>
            <person name="Sousa T."/>
            <person name="Jaiswal A.K."/>
            <person name="Tiwari S."/>
            <person name="Maturrano L."/>
            <person name="Brenig B."/>
            <person name="Azevedo V."/>
        </authorList>
    </citation>
    <scope>NUCLEOTIDE SEQUENCE</scope>
    <source>
        <strain evidence="6">CP3</strain>
    </source>
</reference>
<gene>
    <name evidence="6" type="ORF">NE398_11875</name>
</gene>
<sequence length="137" mass="16624">MHVYRRCGKCGKKILQNSKCECTKASARDYKKKVRENKENIKYSKFYDSPHWKRMSKYIRRKYNGLCLYCLVKYNIATIADVVHHIIELKEDFSKRLEEDNLITLCHSCHNNLHKNYTKNDKKELHEIKNKYEEEYL</sequence>
<dbReference type="AlphaFoldDB" id="A0A9X3XLR3"/>
<proteinExistence type="inferred from homology"/>
<protein>
    <recommendedName>
        <fullName evidence="4">Putative HNH nuclease YajD</fullName>
    </recommendedName>
</protein>
<dbReference type="GO" id="GO:0008270">
    <property type="term" value="F:zinc ion binding"/>
    <property type="evidence" value="ECO:0007669"/>
    <property type="project" value="InterPro"/>
</dbReference>
<dbReference type="Proteomes" id="UP001141183">
    <property type="component" value="Unassembled WGS sequence"/>
</dbReference>
<dbReference type="RefSeq" id="WP_272470381.1">
    <property type="nucleotide sequence ID" value="NZ_JAMRYU010000012.1"/>
</dbReference>
<evidence type="ECO:0000313" key="7">
    <source>
        <dbReference type="Proteomes" id="UP001141183"/>
    </source>
</evidence>
<dbReference type="SMART" id="SM00507">
    <property type="entry name" value="HNHc"/>
    <property type="match status" value="1"/>
</dbReference>
<keyword evidence="2" id="KW-0378">Hydrolase</keyword>
<dbReference type="InterPro" id="IPR003615">
    <property type="entry name" value="HNH_nuc"/>
</dbReference>
<dbReference type="PANTHER" id="PTHR41286:SF1">
    <property type="entry name" value="HNH NUCLEASE YAJD-RELATED"/>
    <property type="match status" value="1"/>
</dbReference>
<organism evidence="6 7">
    <name type="scientific">Clostridium tertium</name>
    <dbReference type="NCBI Taxonomy" id="1559"/>
    <lineage>
        <taxon>Bacteria</taxon>
        <taxon>Bacillati</taxon>
        <taxon>Bacillota</taxon>
        <taxon>Clostridia</taxon>
        <taxon>Eubacteriales</taxon>
        <taxon>Clostridiaceae</taxon>
        <taxon>Clostridium</taxon>
    </lineage>
</organism>
<evidence type="ECO:0000256" key="3">
    <source>
        <dbReference type="ARBA" id="ARBA00038412"/>
    </source>
</evidence>
<feature type="domain" description="HNH nuclease" evidence="5">
    <location>
        <begin position="54"/>
        <end position="111"/>
    </location>
</feature>
<dbReference type="Gene3D" id="1.10.30.50">
    <property type="match status" value="1"/>
</dbReference>
<dbReference type="GO" id="GO:0005829">
    <property type="term" value="C:cytosol"/>
    <property type="evidence" value="ECO:0007669"/>
    <property type="project" value="TreeGrafter"/>
</dbReference>
<evidence type="ECO:0000256" key="2">
    <source>
        <dbReference type="ARBA" id="ARBA00022801"/>
    </source>
</evidence>
<dbReference type="PANTHER" id="PTHR41286">
    <property type="entry name" value="HNH NUCLEASE YAJD-RELATED"/>
    <property type="match status" value="1"/>
</dbReference>
<dbReference type="Pfam" id="PF01844">
    <property type="entry name" value="HNH"/>
    <property type="match status" value="1"/>
</dbReference>
<dbReference type="EMBL" id="JAMRYU010000012">
    <property type="protein sequence ID" value="MDC4240856.1"/>
    <property type="molecule type" value="Genomic_DNA"/>
</dbReference>
<keyword evidence="1" id="KW-0540">Nuclease</keyword>
<dbReference type="GO" id="GO:0004519">
    <property type="term" value="F:endonuclease activity"/>
    <property type="evidence" value="ECO:0007669"/>
    <property type="project" value="UniProtKB-KW"/>
</dbReference>
<evidence type="ECO:0000256" key="1">
    <source>
        <dbReference type="ARBA" id="ARBA00022722"/>
    </source>
</evidence>
<name>A0A9X3XLR3_9CLOT</name>
<comment type="similarity">
    <text evidence="3">Belongs to the HNH nuclease family.</text>
</comment>
<comment type="caution">
    <text evidence="6">The sequence shown here is derived from an EMBL/GenBank/DDBJ whole genome shotgun (WGS) entry which is preliminary data.</text>
</comment>